<keyword evidence="2" id="KW-0732">Signal</keyword>
<dbReference type="GO" id="GO:0005886">
    <property type="term" value="C:plasma membrane"/>
    <property type="evidence" value="ECO:0007669"/>
    <property type="project" value="UniProtKB-SubCell"/>
</dbReference>
<reference evidence="4 5" key="1">
    <citation type="submission" date="2015-03" db="EMBL/GenBank/DDBJ databases">
        <title>Draft Genome Sequence of Burkholderia andropogonis type strain ICMP2807, isolated from Sorghum bicolor.</title>
        <authorList>
            <person name="Lopes-Santos L."/>
            <person name="Castro D.B."/>
            <person name="Ottoboni L.M."/>
            <person name="Park D."/>
            <person name="Weirc B.S."/>
            <person name="Destefano S.A."/>
        </authorList>
    </citation>
    <scope>NUCLEOTIDE SEQUENCE [LARGE SCALE GENOMIC DNA]</scope>
    <source>
        <strain evidence="4 5">ICMP2807</strain>
    </source>
</reference>
<comment type="caution">
    <text evidence="4">The sequence shown here is derived from an EMBL/GenBank/DDBJ whole genome shotgun (WGS) entry which is preliminary data.</text>
</comment>
<keyword evidence="2" id="KW-0564">Palmitate</keyword>
<dbReference type="PROSITE" id="PS51257">
    <property type="entry name" value="PROKAR_LIPOPROTEIN"/>
    <property type="match status" value="1"/>
</dbReference>
<dbReference type="OrthoDB" id="9770517at2"/>
<evidence type="ECO:0000256" key="3">
    <source>
        <dbReference type="SAM" id="Coils"/>
    </source>
</evidence>
<name>A0A0F5K2Y2_9BURK</name>
<dbReference type="GO" id="GO:0015562">
    <property type="term" value="F:efflux transmembrane transporter activity"/>
    <property type="evidence" value="ECO:0007669"/>
    <property type="project" value="InterPro"/>
</dbReference>
<dbReference type="InterPro" id="IPR003423">
    <property type="entry name" value="OMP_efflux"/>
</dbReference>
<keyword evidence="2" id="KW-1134">Transmembrane beta strand</keyword>
<comment type="subcellular location">
    <subcellularLocation>
        <location evidence="2">Cell membrane</location>
        <topology evidence="2">Lipid-anchor</topology>
    </subcellularLocation>
</comment>
<dbReference type="Proteomes" id="UP000033618">
    <property type="component" value="Unassembled WGS sequence"/>
</dbReference>
<dbReference type="STRING" id="28092.WM40_06050"/>
<keyword evidence="3" id="KW-0175">Coiled coil</keyword>
<protein>
    <submittedName>
        <fullName evidence="4">RND transporter</fullName>
    </submittedName>
</protein>
<gene>
    <name evidence="4" type="ORF">WM40_06050</name>
</gene>
<evidence type="ECO:0000313" key="5">
    <source>
        <dbReference type="Proteomes" id="UP000033618"/>
    </source>
</evidence>
<feature type="chain" id="PRO_5001436166" evidence="2">
    <location>
        <begin position="23"/>
        <end position="505"/>
    </location>
</feature>
<dbReference type="Gene3D" id="2.20.200.10">
    <property type="entry name" value="Outer membrane efflux proteins (OEP)"/>
    <property type="match status" value="1"/>
</dbReference>
<dbReference type="InterPro" id="IPR010131">
    <property type="entry name" value="MdtP/NodT-like"/>
</dbReference>
<evidence type="ECO:0000256" key="2">
    <source>
        <dbReference type="RuleBase" id="RU362097"/>
    </source>
</evidence>
<dbReference type="PATRIC" id="fig|28092.6.peg.1438"/>
<proteinExistence type="inferred from homology"/>
<dbReference type="SUPFAM" id="SSF56954">
    <property type="entry name" value="Outer membrane efflux proteins (OEP)"/>
    <property type="match status" value="1"/>
</dbReference>
<evidence type="ECO:0000313" key="4">
    <source>
        <dbReference type="EMBL" id="KKB64453.1"/>
    </source>
</evidence>
<dbReference type="NCBIfam" id="TIGR01845">
    <property type="entry name" value="outer_NodT"/>
    <property type="match status" value="1"/>
</dbReference>
<comment type="similarity">
    <text evidence="1 2">Belongs to the outer membrane factor (OMF) (TC 1.B.17) family.</text>
</comment>
<feature type="coiled-coil region" evidence="3">
    <location>
        <begin position="75"/>
        <end position="109"/>
    </location>
</feature>
<dbReference type="RefSeq" id="WP_024904961.1">
    <property type="nucleotide sequence ID" value="NZ_CADFGU010000008.1"/>
</dbReference>
<keyword evidence="2" id="KW-0812">Transmembrane</keyword>
<keyword evidence="2" id="KW-0449">Lipoprotein</keyword>
<keyword evidence="5" id="KW-1185">Reference proteome</keyword>
<feature type="signal peptide" evidence="2">
    <location>
        <begin position="1"/>
        <end position="22"/>
    </location>
</feature>
<dbReference type="PANTHER" id="PTHR30203:SF33">
    <property type="entry name" value="BLR4455 PROTEIN"/>
    <property type="match status" value="1"/>
</dbReference>
<dbReference type="EMBL" id="LAQU01000004">
    <property type="protein sequence ID" value="KKB64453.1"/>
    <property type="molecule type" value="Genomic_DNA"/>
</dbReference>
<dbReference type="PANTHER" id="PTHR30203">
    <property type="entry name" value="OUTER MEMBRANE CATION EFFLUX PROTEIN"/>
    <property type="match status" value="1"/>
</dbReference>
<sequence length="505" mass="53041">MRMDVRGPSSSLLALCAALVMAGALGGCAVGPNYKTPAMAVPAAFKEAPPGWKVAQPADHDPRGAWWEVFGDPTLNALIEKANQANQSIAEYEAAYRQATALVAQARSSYFPTISLNGSETRSGYGSVASGTGQPSVSTSYSAKLDASWEPDLWGSVRRKVASERASAQNAQANLANARLSVQGTLAEDYFQLRALDSAQTLYDDTVRSYQDYLKLTQNRYAQGVAGRSDVLQAQTQLQNAQASAVDNQVDRAQYEHAIAVLVGEPASVFSLAAAPLQSVPPTIPLALPSTLLERRPDVAAAERSAAAANEQIGIYQAAFFPTLTLSATGGFASSMFSNWLTAPARMWTIGPQLAATLFDGGLRRAEVAGARAAYDQAAATYRATVLSAFQDVEDNLSSLRILANEAAIDQQAVVSAQQSLTVTTNGYKAGTNQYLDVLTAQATLLSTQRSLIDVNGRRMVAAAGLIKALGGGWEGLSAPVDQNGEPVVAAAGPVQNSAGKSPVH</sequence>
<dbReference type="Gene3D" id="1.20.1600.10">
    <property type="entry name" value="Outer membrane efflux proteins (OEP)"/>
    <property type="match status" value="1"/>
</dbReference>
<dbReference type="Pfam" id="PF02321">
    <property type="entry name" value="OEP"/>
    <property type="match status" value="2"/>
</dbReference>
<keyword evidence="2" id="KW-0472">Membrane</keyword>
<organism evidence="4 5">
    <name type="scientific">Robbsia andropogonis</name>
    <dbReference type="NCBI Taxonomy" id="28092"/>
    <lineage>
        <taxon>Bacteria</taxon>
        <taxon>Pseudomonadati</taxon>
        <taxon>Pseudomonadota</taxon>
        <taxon>Betaproteobacteria</taxon>
        <taxon>Burkholderiales</taxon>
        <taxon>Burkholderiaceae</taxon>
        <taxon>Robbsia</taxon>
    </lineage>
</organism>
<evidence type="ECO:0000256" key="1">
    <source>
        <dbReference type="ARBA" id="ARBA00007613"/>
    </source>
</evidence>
<accession>A0A0F5K2Y2</accession>
<dbReference type="AlphaFoldDB" id="A0A0F5K2Y2"/>